<dbReference type="EMBL" id="LPIX01000095">
    <property type="protein sequence ID" value="KWD95354.1"/>
    <property type="molecule type" value="Genomic_DNA"/>
</dbReference>
<name>A0A119M9X6_9BURK</name>
<sequence length="73" mass="8339">MDRRLNQLYEASMKTISDPQALRESESDWLIKRRMCNKDLDCLRYAYGERIGQFLGSIGSKPLIPTRSVTSAG</sequence>
<comment type="caution">
    <text evidence="1">The sequence shown here is derived from an EMBL/GenBank/DDBJ whole genome shotgun (WGS) entry which is preliminary data.</text>
</comment>
<evidence type="ECO:0000313" key="1">
    <source>
        <dbReference type="EMBL" id="KWD95354.1"/>
    </source>
</evidence>
<dbReference type="Proteomes" id="UP000062998">
    <property type="component" value="Unassembled WGS sequence"/>
</dbReference>
<dbReference type="AlphaFoldDB" id="A0A119M9X6"/>
<proteinExistence type="predicted"/>
<accession>A0A119M9X6</accession>
<organism evidence="1 2">
    <name type="scientific">Burkholderia ubonensis</name>
    <dbReference type="NCBI Taxonomy" id="101571"/>
    <lineage>
        <taxon>Bacteria</taxon>
        <taxon>Pseudomonadati</taxon>
        <taxon>Pseudomonadota</taxon>
        <taxon>Betaproteobacteria</taxon>
        <taxon>Burkholderiales</taxon>
        <taxon>Burkholderiaceae</taxon>
        <taxon>Burkholderia</taxon>
        <taxon>Burkholderia cepacia complex</taxon>
    </lineage>
</organism>
<protein>
    <recommendedName>
        <fullName evidence="3">Lysozyme inhibitor LprI N-terminal domain-containing protein</fullName>
    </recommendedName>
</protein>
<gene>
    <name evidence="1" type="ORF">WL73_01435</name>
</gene>
<reference evidence="1 2" key="1">
    <citation type="submission" date="2015-11" db="EMBL/GenBank/DDBJ databases">
        <title>Expanding the genomic diversity of Burkholderia species for the development of highly accurate diagnostics.</title>
        <authorList>
            <person name="Sahl J."/>
            <person name="Keim P."/>
            <person name="Wagner D."/>
        </authorList>
    </citation>
    <scope>NUCLEOTIDE SEQUENCE [LARGE SCALE GENOMIC DNA]</scope>
    <source>
        <strain evidence="1 2">MSMB2167WGS</strain>
    </source>
</reference>
<evidence type="ECO:0008006" key="3">
    <source>
        <dbReference type="Google" id="ProtNLM"/>
    </source>
</evidence>
<evidence type="ECO:0000313" key="2">
    <source>
        <dbReference type="Proteomes" id="UP000062998"/>
    </source>
</evidence>